<keyword evidence="2" id="KW-1185">Reference proteome</keyword>
<reference evidence="1 2" key="1">
    <citation type="journal article" date="2010" name="Stand. Genomic Sci.">
        <title>Complete genome sequence of Denitrovibrio acetiphilus type strain (N2460).</title>
        <authorList>
            <person name="Kiss H."/>
            <person name="Lang E."/>
            <person name="Lapidus A."/>
            <person name="Copeland A."/>
            <person name="Nolan M."/>
            <person name="Glavina Del Rio T."/>
            <person name="Chen F."/>
            <person name="Lucas S."/>
            <person name="Tice H."/>
            <person name="Cheng J.F."/>
            <person name="Han C."/>
            <person name="Goodwin L."/>
            <person name="Pitluck S."/>
            <person name="Liolios K."/>
            <person name="Pati A."/>
            <person name="Ivanova N."/>
            <person name="Mavromatis K."/>
            <person name="Chen A."/>
            <person name="Palaniappan K."/>
            <person name="Land M."/>
            <person name="Hauser L."/>
            <person name="Chang Y.J."/>
            <person name="Jeffries C.D."/>
            <person name="Detter J.C."/>
            <person name="Brettin T."/>
            <person name="Spring S."/>
            <person name="Rohde M."/>
            <person name="Goker M."/>
            <person name="Woyke T."/>
            <person name="Bristow J."/>
            <person name="Eisen J.A."/>
            <person name="Markowitz V."/>
            <person name="Hugenholtz P."/>
            <person name="Kyrpides N.C."/>
            <person name="Klenk H.P."/>
        </authorList>
    </citation>
    <scope>NUCLEOTIDE SEQUENCE [LARGE SCALE GENOMIC DNA]</scope>
    <source>
        <strain evidence="2">DSM 12809 / NBRC 114555 / N2460</strain>
    </source>
</reference>
<dbReference type="Proteomes" id="UP000002012">
    <property type="component" value="Chromosome"/>
</dbReference>
<dbReference type="HOGENOM" id="CLU_2422072_0_0_0"/>
<dbReference type="EMBL" id="CP001968">
    <property type="protein sequence ID" value="ADD66905.1"/>
    <property type="molecule type" value="Genomic_DNA"/>
</dbReference>
<organism evidence="1 2">
    <name type="scientific">Denitrovibrio acetiphilus (strain DSM 12809 / NBRC 114555 / N2460)</name>
    <dbReference type="NCBI Taxonomy" id="522772"/>
    <lineage>
        <taxon>Bacteria</taxon>
        <taxon>Pseudomonadati</taxon>
        <taxon>Deferribacterota</taxon>
        <taxon>Deferribacteres</taxon>
        <taxon>Deferribacterales</taxon>
        <taxon>Geovibrionaceae</taxon>
        <taxon>Denitrovibrio</taxon>
    </lineage>
</organism>
<evidence type="ECO:0008006" key="3">
    <source>
        <dbReference type="Google" id="ProtNLM"/>
    </source>
</evidence>
<dbReference type="PaxDb" id="522772-Dacet_0099"/>
<dbReference type="RefSeq" id="WP_013009453.1">
    <property type="nucleotide sequence ID" value="NC_013943.1"/>
</dbReference>
<dbReference type="KEGG" id="dap:Dacet_0099"/>
<dbReference type="OrthoDB" id="2656750at2"/>
<name>D4H1F7_DENA2</name>
<evidence type="ECO:0000313" key="1">
    <source>
        <dbReference type="EMBL" id="ADD66905.1"/>
    </source>
</evidence>
<dbReference type="InParanoid" id="D4H1F7"/>
<dbReference type="AlphaFoldDB" id="D4H1F7"/>
<evidence type="ECO:0000313" key="2">
    <source>
        <dbReference type="Proteomes" id="UP000002012"/>
    </source>
</evidence>
<accession>D4H1F7</accession>
<gene>
    <name evidence="1" type="ordered locus">Dacet_0099</name>
</gene>
<proteinExistence type="predicted"/>
<sequence>MTIYLVHCDFKAGSPAMANIEKIINDYDGVRHRQDSWFIASDEPVSAIYDKLKDSLAHSDYILITKLNYDHICNYPRNIKNWISKNMAQYI</sequence>
<protein>
    <recommendedName>
        <fullName evidence="3">SinR family protein</fullName>
    </recommendedName>
</protein>